<accession>A0A9P7DAQ1</accession>
<evidence type="ECO:0000313" key="3">
    <source>
        <dbReference type="Proteomes" id="UP000719766"/>
    </source>
</evidence>
<dbReference type="Proteomes" id="UP000719766">
    <property type="component" value="Unassembled WGS sequence"/>
</dbReference>
<evidence type="ECO:0000313" key="2">
    <source>
        <dbReference type="EMBL" id="KAG1784876.1"/>
    </source>
</evidence>
<dbReference type="EMBL" id="JABBWE010000126">
    <property type="protein sequence ID" value="KAG1784876.1"/>
    <property type="molecule type" value="Genomic_DNA"/>
</dbReference>
<feature type="region of interest" description="Disordered" evidence="1">
    <location>
        <begin position="1"/>
        <end position="27"/>
    </location>
</feature>
<keyword evidence="3" id="KW-1185">Reference proteome</keyword>
<dbReference type="GeneID" id="64603504"/>
<dbReference type="AlphaFoldDB" id="A0A9P7DAQ1"/>
<comment type="caution">
    <text evidence="2">The sequence shown here is derived from an EMBL/GenBank/DDBJ whole genome shotgun (WGS) entry which is preliminary data.</text>
</comment>
<protein>
    <submittedName>
        <fullName evidence="2">Uncharacterized protein</fullName>
    </submittedName>
</protein>
<dbReference type="RefSeq" id="XP_041152361.1">
    <property type="nucleotide sequence ID" value="XM_041309740.1"/>
</dbReference>
<name>A0A9P7DAQ1_9AGAM</name>
<reference evidence="2" key="1">
    <citation type="journal article" date="2020" name="New Phytol.">
        <title>Comparative genomics reveals dynamic genome evolution in host specialist ectomycorrhizal fungi.</title>
        <authorList>
            <person name="Lofgren L.A."/>
            <person name="Nguyen N.H."/>
            <person name="Vilgalys R."/>
            <person name="Ruytinx J."/>
            <person name="Liao H.L."/>
            <person name="Branco S."/>
            <person name="Kuo A."/>
            <person name="LaButti K."/>
            <person name="Lipzen A."/>
            <person name="Andreopoulos W."/>
            <person name="Pangilinan J."/>
            <person name="Riley R."/>
            <person name="Hundley H."/>
            <person name="Na H."/>
            <person name="Barry K."/>
            <person name="Grigoriev I.V."/>
            <person name="Stajich J.E."/>
            <person name="Kennedy P.G."/>
        </authorList>
    </citation>
    <scope>NUCLEOTIDE SEQUENCE</scope>
    <source>
        <strain evidence="2">S12</strain>
    </source>
</reference>
<sequence length="103" mass="11597">MAYYAQRSGATGNKIPWRTENTKKGANDRVRLETNARNYGNQGTLESIARSEDKYWEVPVISSKNIAAVVAAVAAQQSQQWRSIFTMPPSLVYAEFKSVLYCF</sequence>
<evidence type="ECO:0000256" key="1">
    <source>
        <dbReference type="SAM" id="MobiDB-lite"/>
    </source>
</evidence>
<proteinExistence type="predicted"/>
<gene>
    <name evidence="2" type="ORF">HD556DRAFT_1540297</name>
</gene>
<organism evidence="2 3">
    <name type="scientific">Suillus plorans</name>
    <dbReference type="NCBI Taxonomy" id="116603"/>
    <lineage>
        <taxon>Eukaryota</taxon>
        <taxon>Fungi</taxon>
        <taxon>Dikarya</taxon>
        <taxon>Basidiomycota</taxon>
        <taxon>Agaricomycotina</taxon>
        <taxon>Agaricomycetes</taxon>
        <taxon>Agaricomycetidae</taxon>
        <taxon>Boletales</taxon>
        <taxon>Suillineae</taxon>
        <taxon>Suillaceae</taxon>
        <taxon>Suillus</taxon>
    </lineage>
</organism>